<feature type="repeat" description="WD" evidence="18">
    <location>
        <begin position="1006"/>
        <end position="1025"/>
    </location>
</feature>
<evidence type="ECO:0000259" key="20">
    <source>
        <dbReference type="PROSITE" id="PS50051"/>
    </source>
</evidence>
<keyword evidence="17" id="KW-0694">RNA-binding</keyword>
<keyword evidence="10" id="KW-0347">Helicase</keyword>
<dbReference type="GO" id="GO:0017116">
    <property type="term" value="F:single-stranded DNA helicase activity"/>
    <property type="evidence" value="ECO:0007669"/>
    <property type="project" value="TreeGrafter"/>
</dbReference>
<feature type="repeat" description="WD" evidence="18">
    <location>
        <begin position="952"/>
        <end position="993"/>
    </location>
</feature>
<gene>
    <name evidence="22" type="ORF">ALEPTO_LOCUS686</name>
</gene>
<dbReference type="Gene3D" id="2.20.28.10">
    <property type="match status" value="1"/>
</dbReference>
<proteinExistence type="inferred from homology"/>
<dbReference type="Gene3D" id="3.30.70.330">
    <property type="match status" value="2"/>
</dbReference>
<evidence type="ECO:0000256" key="14">
    <source>
        <dbReference type="ARBA" id="ARBA00023242"/>
    </source>
</evidence>
<evidence type="ECO:0000256" key="18">
    <source>
        <dbReference type="PROSITE-ProRule" id="PRU00221"/>
    </source>
</evidence>
<dbReference type="Pfam" id="PF17207">
    <property type="entry name" value="MCM_OB"/>
    <property type="match status" value="1"/>
</dbReference>
<accession>A0A9N8YTQ7</accession>
<dbReference type="OrthoDB" id="844at2759"/>
<dbReference type="PRINTS" id="PR01658">
    <property type="entry name" value="MCMPROTEIN2"/>
</dbReference>
<dbReference type="GO" id="GO:0003697">
    <property type="term" value="F:single-stranded DNA binding"/>
    <property type="evidence" value="ECO:0007669"/>
    <property type="project" value="TreeGrafter"/>
</dbReference>
<dbReference type="InterPro" id="IPR012677">
    <property type="entry name" value="Nucleotide-bd_a/b_plait_sf"/>
</dbReference>
<dbReference type="SMART" id="SM00320">
    <property type="entry name" value="WD40"/>
    <property type="match status" value="7"/>
</dbReference>
<dbReference type="InterPro" id="IPR018525">
    <property type="entry name" value="MCM_CS"/>
</dbReference>
<dbReference type="SMART" id="SM00350">
    <property type="entry name" value="MCM"/>
    <property type="match status" value="1"/>
</dbReference>
<protein>
    <recommendedName>
        <fullName evidence="4">DNA replication licensing factor MCM2</fullName>
        <ecNumber evidence="3">3.6.4.12</ecNumber>
    </recommendedName>
    <alternativeName>
        <fullName evidence="16">DNA replication licensing factor mcm2</fullName>
    </alternativeName>
</protein>
<feature type="compositionally biased region" description="Acidic residues" evidence="19">
    <location>
        <begin position="62"/>
        <end position="71"/>
    </location>
</feature>
<dbReference type="CDD" id="cd12244">
    <property type="entry name" value="RRM2_MSSP"/>
    <property type="match status" value="1"/>
</dbReference>
<dbReference type="InterPro" id="IPR035979">
    <property type="entry name" value="RBD_domain_sf"/>
</dbReference>
<evidence type="ECO:0000256" key="10">
    <source>
        <dbReference type="ARBA" id="ARBA00022806"/>
    </source>
</evidence>
<feature type="domain" description="MCM C-terminal AAA(+) ATPase" evidence="20">
    <location>
        <begin position="468"/>
        <end position="674"/>
    </location>
</feature>
<dbReference type="InterPro" id="IPR059098">
    <property type="entry name" value="WHD_MCM2"/>
</dbReference>
<evidence type="ECO:0000256" key="4">
    <source>
        <dbReference type="ARBA" id="ARBA00018925"/>
    </source>
</evidence>
<dbReference type="GO" id="GO:0043138">
    <property type="term" value="F:3'-5' DNA helicase activity"/>
    <property type="evidence" value="ECO:0007669"/>
    <property type="project" value="TreeGrafter"/>
</dbReference>
<keyword evidence="14" id="KW-0539">Nucleus</keyword>
<keyword evidence="6" id="KW-0479">Metal-binding</keyword>
<comment type="subcellular location">
    <subcellularLocation>
        <location evidence="1">Nucleus</location>
    </subcellularLocation>
</comment>
<evidence type="ECO:0000256" key="15">
    <source>
        <dbReference type="ARBA" id="ARBA00023306"/>
    </source>
</evidence>
<dbReference type="Pfam" id="PF00400">
    <property type="entry name" value="WD40"/>
    <property type="match status" value="7"/>
</dbReference>
<dbReference type="PANTHER" id="PTHR11630">
    <property type="entry name" value="DNA REPLICATION LICENSING FACTOR MCM FAMILY MEMBER"/>
    <property type="match status" value="1"/>
</dbReference>
<organism evidence="22 23">
    <name type="scientific">Ambispora leptoticha</name>
    <dbReference type="NCBI Taxonomy" id="144679"/>
    <lineage>
        <taxon>Eukaryota</taxon>
        <taxon>Fungi</taxon>
        <taxon>Fungi incertae sedis</taxon>
        <taxon>Mucoromycota</taxon>
        <taxon>Glomeromycotina</taxon>
        <taxon>Glomeromycetes</taxon>
        <taxon>Archaeosporales</taxon>
        <taxon>Ambisporaceae</taxon>
        <taxon>Ambispora</taxon>
    </lineage>
</organism>
<dbReference type="InterPro" id="IPR027925">
    <property type="entry name" value="MCM_N"/>
</dbReference>
<reference evidence="22" key="1">
    <citation type="submission" date="2021-06" db="EMBL/GenBank/DDBJ databases">
        <authorList>
            <person name="Kallberg Y."/>
            <person name="Tangrot J."/>
            <person name="Rosling A."/>
        </authorList>
    </citation>
    <scope>NUCLEOTIDE SEQUENCE</scope>
    <source>
        <strain evidence="22">FL130A</strain>
    </source>
</reference>
<evidence type="ECO:0000256" key="16">
    <source>
        <dbReference type="ARBA" id="ARBA00074927"/>
    </source>
</evidence>
<dbReference type="Pfam" id="PF00493">
    <property type="entry name" value="MCM"/>
    <property type="match status" value="1"/>
</dbReference>
<dbReference type="SUPFAM" id="SSF50998">
    <property type="entry name" value="Quinoprotein alcohol dehydrogenase-like"/>
    <property type="match status" value="1"/>
</dbReference>
<dbReference type="FunFam" id="2.20.28.10:FF:000002">
    <property type="entry name" value="DNA helicase"/>
    <property type="match status" value="1"/>
</dbReference>
<evidence type="ECO:0000256" key="2">
    <source>
        <dbReference type="ARBA" id="ARBA00008010"/>
    </source>
</evidence>
<dbReference type="Gene3D" id="3.30.1640.10">
    <property type="entry name" value="mini-chromosome maintenance (MCM) complex, chain A, domain 1"/>
    <property type="match status" value="1"/>
</dbReference>
<keyword evidence="11" id="KW-0862">Zinc</keyword>
<feature type="compositionally biased region" description="Polar residues" evidence="19">
    <location>
        <begin position="1209"/>
        <end position="1240"/>
    </location>
</feature>
<dbReference type="PROSITE" id="PS50294">
    <property type="entry name" value="WD_REPEATS_REGION"/>
    <property type="match status" value="3"/>
</dbReference>
<evidence type="ECO:0000256" key="5">
    <source>
        <dbReference type="ARBA" id="ARBA00022705"/>
    </source>
</evidence>
<evidence type="ECO:0000256" key="8">
    <source>
        <dbReference type="ARBA" id="ARBA00022771"/>
    </source>
</evidence>
<dbReference type="InterPro" id="IPR033762">
    <property type="entry name" value="MCM_OB"/>
</dbReference>
<keyword evidence="8" id="KW-0863">Zinc-finger</keyword>
<keyword evidence="5" id="KW-0235">DNA replication</keyword>
<dbReference type="SUPFAM" id="SSF52540">
    <property type="entry name" value="P-loop containing nucleoside triphosphate hydrolases"/>
    <property type="match status" value="1"/>
</dbReference>
<dbReference type="GO" id="GO:0000727">
    <property type="term" value="P:double-strand break repair via break-induced replication"/>
    <property type="evidence" value="ECO:0007669"/>
    <property type="project" value="TreeGrafter"/>
</dbReference>
<dbReference type="InterPro" id="IPR015943">
    <property type="entry name" value="WD40/YVTN_repeat-like_dom_sf"/>
</dbReference>
<feature type="repeat" description="WD" evidence="18">
    <location>
        <begin position="1165"/>
        <end position="1197"/>
    </location>
</feature>
<dbReference type="GO" id="GO:0003723">
    <property type="term" value="F:RNA binding"/>
    <property type="evidence" value="ECO:0007669"/>
    <property type="project" value="UniProtKB-UniRule"/>
</dbReference>
<feature type="repeat" description="WD" evidence="18">
    <location>
        <begin position="1038"/>
        <end position="1079"/>
    </location>
</feature>
<dbReference type="GO" id="GO:0031261">
    <property type="term" value="C:DNA replication preinitiation complex"/>
    <property type="evidence" value="ECO:0007669"/>
    <property type="project" value="UniProtKB-ARBA"/>
</dbReference>
<feature type="repeat" description="WD" evidence="18">
    <location>
        <begin position="1122"/>
        <end position="1164"/>
    </location>
</feature>
<dbReference type="Pfam" id="PF17855">
    <property type="entry name" value="MCM_lid"/>
    <property type="match status" value="1"/>
</dbReference>
<evidence type="ECO:0000256" key="1">
    <source>
        <dbReference type="ARBA" id="ARBA00004123"/>
    </source>
</evidence>
<evidence type="ECO:0000256" key="6">
    <source>
        <dbReference type="ARBA" id="ARBA00022723"/>
    </source>
</evidence>
<dbReference type="PANTHER" id="PTHR11630:SF44">
    <property type="entry name" value="DNA REPLICATION LICENSING FACTOR MCM2"/>
    <property type="match status" value="1"/>
</dbReference>
<dbReference type="PROSITE" id="PS50051">
    <property type="entry name" value="MCM_2"/>
    <property type="match status" value="1"/>
</dbReference>
<dbReference type="InterPro" id="IPR041562">
    <property type="entry name" value="MCM_lid"/>
</dbReference>
<dbReference type="InterPro" id="IPR000504">
    <property type="entry name" value="RRM_dom"/>
</dbReference>
<feature type="compositionally biased region" description="Pro residues" evidence="19">
    <location>
        <begin position="1434"/>
        <end position="1447"/>
    </location>
</feature>
<dbReference type="EC" id="3.6.4.12" evidence="3"/>
<dbReference type="InterPro" id="IPR008045">
    <property type="entry name" value="MCM2"/>
</dbReference>
<feature type="compositionally biased region" description="Polar residues" evidence="19">
    <location>
        <begin position="1474"/>
        <end position="1495"/>
    </location>
</feature>
<keyword evidence="7" id="KW-0547">Nucleotide-binding</keyword>
<dbReference type="FunFam" id="3.40.50.300:FF:000138">
    <property type="entry name" value="DNA helicase"/>
    <property type="match status" value="1"/>
</dbReference>
<dbReference type="Gene3D" id="2.130.10.10">
    <property type="entry name" value="YVTN repeat-like/Quinoprotein amine dehydrogenase"/>
    <property type="match status" value="2"/>
</dbReference>
<feature type="compositionally biased region" description="Low complexity" evidence="19">
    <location>
        <begin position="1274"/>
        <end position="1285"/>
    </location>
</feature>
<dbReference type="EMBL" id="CAJVPS010000053">
    <property type="protein sequence ID" value="CAG8446016.1"/>
    <property type="molecule type" value="Genomic_DNA"/>
</dbReference>
<feature type="domain" description="RRM" evidence="21">
    <location>
        <begin position="1583"/>
        <end position="1661"/>
    </location>
</feature>
<keyword evidence="12" id="KW-0067">ATP-binding</keyword>
<dbReference type="Gene3D" id="3.40.50.300">
    <property type="entry name" value="P-loop containing nucleotide triphosphate hydrolases"/>
    <property type="match status" value="1"/>
</dbReference>
<keyword evidence="18" id="KW-0853">WD repeat</keyword>
<dbReference type="InterPro" id="IPR031327">
    <property type="entry name" value="MCM"/>
</dbReference>
<feature type="region of interest" description="Disordered" evidence="19">
    <location>
        <begin position="1758"/>
        <end position="1800"/>
    </location>
</feature>
<comment type="similarity">
    <text evidence="2">Belongs to the MCM family.</text>
</comment>
<keyword evidence="23" id="KW-1185">Reference proteome</keyword>
<feature type="compositionally biased region" description="Low complexity" evidence="19">
    <location>
        <begin position="1423"/>
        <end position="1433"/>
    </location>
</feature>
<dbReference type="GO" id="GO:0005656">
    <property type="term" value="C:nuclear pre-replicative complex"/>
    <property type="evidence" value="ECO:0007669"/>
    <property type="project" value="UniProtKB-ARBA"/>
</dbReference>
<comment type="caution">
    <text evidence="22">The sequence shown here is derived from an EMBL/GenBank/DDBJ whole genome shotgun (WGS) entry which is preliminary data.</text>
</comment>
<dbReference type="Proteomes" id="UP000789508">
    <property type="component" value="Unassembled WGS sequence"/>
</dbReference>
<dbReference type="GO" id="GO:0006279">
    <property type="term" value="P:premeiotic DNA replication"/>
    <property type="evidence" value="ECO:0007669"/>
    <property type="project" value="UniProtKB-ARBA"/>
</dbReference>
<evidence type="ECO:0000256" key="17">
    <source>
        <dbReference type="PROSITE-ProRule" id="PRU00176"/>
    </source>
</evidence>
<evidence type="ECO:0000256" key="9">
    <source>
        <dbReference type="ARBA" id="ARBA00022801"/>
    </source>
</evidence>
<feature type="region of interest" description="Disordered" evidence="19">
    <location>
        <begin position="1207"/>
        <end position="1285"/>
    </location>
</feature>
<dbReference type="InterPro" id="IPR001208">
    <property type="entry name" value="MCM_dom"/>
</dbReference>
<feature type="compositionally biased region" description="Basic and acidic residues" evidence="19">
    <location>
        <begin position="1246"/>
        <end position="1257"/>
    </location>
</feature>
<dbReference type="GO" id="GO:1902975">
    <property type="term" value="P:mitotic DNA replication initiation"/>
    <property type="evidence" value="ECO:0007669"/>
    <property type="project" value="TreeGrafter"/>
</dbReference>
<keyword evidence="9" id="KW-0378">Hydrolase</keyword>
<feature type="region of interest" description="Disordered" evidence="19">
    <location>
        <begin position="141"/>
        <end position="166"/>
    </location>
</feature>
<dbReference type="GO" id="GO:0042555">
    <property type="term" value="C:MCM complex"/>
    <property type="evidence" value="ECO:0007669"/>
    <property type="project" value="InterPro"/>
</dbReference>
<dbReference type="PRINTS" id="PR01657">
    <property type="entry name" value="MCMFAMILY"/>
</dbReference>
<dbReference type="Pfam" id="PF14551">
    <property type="entry name" value="MCM_N"/>
    <property type="match status" value="1"/>
</dbReference>
<sequence>MSSNRKRRRDATPTTPTTPTASRSSGLISLPQGTMFDSPRIESDDDIQEEDLIQNDELSLGSDEEEGDDLIGEGMENDYQANPRLDHYDAGSADEDEVDEMDIETRRRVDAELNQRDIERARLAGRMPFVLDDGMTGMDFLSRKNIDQEDDDDEETSEDDEMEISEQDLAHPKTSTIIEWLLLPNIRKTVERIFRRFLYKFSKGGSASYYGDRIYEMAIANNQTLEISYIHLSEFTGILALYLINCPSEMLKIFEDIAYKVTLRKFEAFSSIHEEVHVRITELPTFGTLRDLRQENLNTLVRVSGVVTRRTGVFPQLKCVRFNCSKCGNILGPFTQDAQSEVKVNFCSSCQSKGPFTLNSEQTIYRNYQRITLQESPGTVPAGRLPRHREVILLWDLIDTVKPGEEIEVTGIYRNNYDASLNTKSGFPVFATVIEANYISKKEDLYSGFRLTEDDKKTIQELAHDKNIAKRIIKSIAPSIFGHDDIKTAIALSLFGGVPKNVAGKHRIRGDINILMLGDPGTAKSQFLKYVEKTAHRAVFTTGQGASAVGLTASVRKDTVTREWTLEGGALVLADKGVCLIDEFDKMNDSDRTSIHEAMEQQSISISKAGIVTTLQARCAVIAAANPIRGRYNSSVPFSQNVDLTEPILSRFDVLCVVKDIVDPISDENLADFVVKSHIRSHPAFVTSNEDNFVNSINEDYSSDPNIQLIDQDILRKYIVYAKQKDPRLHQLDYDKLSQLYSDLRHEAGDSIPITVRHLESMLRLAEAHARMHLRDSTDSSDVDVAVDVVLKSFFASQKYSIRNRLQRTFAKYMRRALEPNELLFSILNTMLKEKMQNSANIQTRIEIPVADLQKKARNLDIAQVETFLQSKNFKRFYNLETLLNEKVIVKIIGSDSEGVKYFCTSSEENAHSYEITAVRWAPLGNIVVSGSLDSSVKIWDGISGELLREIPKAHGLGIACVDVHPEGAEIATTSIETEIKIWDANQARELEQIEARSLQAWHGQFSPDGNYYAAGTADGKINFWPTAKAYREPIQYDTGHSKFVHCVRFSPDKKFVAVGTESGGIYILDYTTGKLLYALSGHSKLVRSIDFSKDSSLLISGSDDRMINIYDIKHGNRITNMPSQDGWVLSVAASSSNAAHFASGTTEGTIKIWDITSRKCVWSSNDHKESVWEISWNPTSDIFVTGSGDKSLRWWSRTGEKKPVIKETATTTIESTDSQLNQNDTTTSANIIVTSSGNEQLPPKENNHTPEKHKESTNNSKDQVKQAGPPDYASNPNSSSASPLPLSPIPNFYFPNGGTPAYVEQTAAEAYQAAIAAGYDPSDPNYTAYGQYGMHPQYSQYYPQDYGAGYPGTPPLNAQASSPSLPPQPLSPYFTATSPTIAYYPTSPQVGPTGIIHSPPMLPYLYSPQSPYSMHALHTLSPTLSHTSSSAPNSPPPTYLPGPGVPSPKVGPLNSSGRGLSGSRSPQHYTYGRRNSGSQQNPNMPNYHNPTKTTNIYIRGLPPTTTDETLHKMCSIYGTITSSKAIIDQKQGDCKGYGFVMYESEDQAKHAIEQLTRLGFQVSFAKESFSTRLKNLQDMASTNIYLSNLPLEMNEQQLEELFNPYKVVSNRILRDANGTSRGVGFARMEDRDSALAIIQKFNGYQLPGASLPLQVRFADSLAQKKLKGQTARKRMLWHVGEFDTLCGGANYPQVPVTPEHMLGMAAPGSPPGAAYLPYYPEGVQPSGAFQQGSLSPTFGPQYARYYQPMYAGPATAVQPSVSGHPPVNAVTPAGQPAAEVVNNDSSSSGNKDPTDDLSELVQKQLNVESGDNDNVLENN</sequence>
<evidence type="ECO:0000256" key="12">
    <source>
        <dbReference type="ARBA" id="ARBA00022840"/>
    </source>
</evidence>
<dbReference type="GO" id="GO:0043596">
    <property type="term" value="C:nuclear replication fork"/>
    <property type="evidence" value="ECO:0007669"/>
    <property type="project" value="UniProtKB-ARBA"/>
</dbReference>
<dbReference type="InterPro" id="IPR011047">
    <property type="entry name" value="Quinoprotein_ADH-like_sf"/>
</dbReference>
<feature type="region of interest" description="Disordered" evidence="19">
    <location>
        <begin position="1423"/>
        <end position="1495"/>
    </location>
</feature>
<dbReference type="GO" id="GO:0008270">
    <property type="term" value="F:zinc ion binding"/>
    <property type="evidence" value="ECO:0007669"/>
    <property type="project" value="UniProtKB-KW"/>
</dbReference>
<dbReference type="PROSITE" id="PS50082">
    <property type="entry name" value="WD_REPEATS_2"/>
    <property type="match status" value="7"/>
</dbReference>
<feature type="compositionally biased region" description="Polar residues" evidence="19">
    <location>
        <begin position="1783"/>
        <end position="1792"/>
    </location>
</feature>
<feature type="compositionally biased region" description="Acidic residues" evidence="19">
    <location>
        <begin position="43"/>
        <end position="54"/>
    </location>
</feature>
<keyword evidence="13" id="KW-0238">DNA-binding</keyword>
<feature type="compositionally biased region" description="Acidic residues" evidence="19">
    <location>
        <begin position="148"/>
        <end position="166"/>
    </location>
</feature>
<dbReference type="CDD" id="cd00200">
    <property type="entry name" value="WD40"/>
    <property type="match status" value="1"/>
</dbReference>
<dbReference type="SMART" id="SM00360">
    <property type="entry name" value="RRM"/>
    <property type="match status" value="2"/>
</dbReference>
<dbReference type="Pfam" id="PF12619">
    <property type="entry name" value="MCM2_N"/>
    <property type="match status" value="1"/>
</dbReference>
<keyword evidence="15" id="KW-0131">Cell cycle</keyword>
<dbReference type="GO" id="GO:0005524">
    <property type="term" value="F:ATP binding"/>
    <property type="evidence" value="ECO:0007669"/>
    <property type="project" value="UniProtKB-KW"/>
</dbReference>
<feature type="compositionally biased region" description="Low complexity" evidence="19">
    <location>
        <begin position="1448"/>
        <end position="1467"/>
    </location>
</feature>
<evidence type="ECO:0000256" key="7">
    <source>
        <dbReference type="ARBA" id="ARBA00022741"/>
    </source>
</evidence>
<dbReference type="InterPro" id="IPR001680">
    <property type="entry name" value="WD40_rpt"/>
</dbReference>
<dbReference type="GO" id="GO:0016787">
    <property type="term" value="F:hydrolase activity"/>
    <property type="evidence" value="ECO:0007669"/>
    <property type="project" value="UniProtKB-KW"/>
</dbReference>
<dbReference type="Pfam" id="PF00076">
    <property type="entry name" value="RRM_1"/>
    <property type="match status" value="2"/>
</dbReference>
<dbReference type="Gene3D" id="2.40.50.140">
    <property type="entry name" value="Nucleic acid-binding proteins"/>
    <property type="match status" value="1"/>
</dbReference>
<dbReference type="InterPro" id="IPR012340">
    <property type="entry name" value="NA-bd_OB-fold"/>
</dbReference>
<evidence type="ECO:0000256" key="13">
    <source>
        <dbReference type="ARBA" id="ARBA00023125"/>
    </source>
</evidence>
<dbReference type="InterPro" id="IPR027417">
    <property type="entry name" value="P-loop_NTPase"/>
</dbReference>
<dbReference type="PROSITE" id="PS50102">
    <property type="entry name" value="RRM"/>
    <property type="match status" value="2"/>
</dbReference>
<evidence type="ECO:0000256" key="11">
    <source>
        <dbReference type="ARBA" id="ARBA00022833"/>
    </source>
</evidence>
<dbReference type="PROSITE" id="PS00847">
    <property type="entry name" value="MCM_1"/>
    <property type="match status" value="1"/>
</dbReference>
<feature type="region of interest" description="Disordered" evidence="19">
    <location>
        <begin position="1"/>
        <end position="81"/>
    </location>
</feature>
<evidence type="ECO:0000259" key="21">
    <source>
        <dbReference type="PROSITE" id="PS50102"/>
    </source>
</evidence>
<feature type="repeat" description="WD" evidence="18">
    <location>
        <begin position="909"/>
        <end position="950"/>
    </location>
</feature>
<dbReference type="SUPFAM" id="SSF50249">
    <property type="entry name" value="Nucleic acid-binding proteins"/>
    <property type="match status" value="1"/>
</dbReference>
<evidence type="ECO:0000256" key="3">
    <source>
        <dbReference type="ARBA" id="ARBA00012551"/>
    </source>
</evidence>
<feature type="repeat" description="WD" evidence="18">
    <location>
        <begin position="1080"/>
        <end position="1121"/>
    </location>
</feature>
<dbReference type="Pfam" id="PF23669">
    <property type="entry name" value="WHD_MCM2"/>
    <property type="match status" value="1"/>
</dbReference>
<name>A0A9N8YTQ7_9GLOM</name>
<evidence type="ECO:0000256" key="19">
    <source>
        <dbReference type="SAM" id="MobiDB-lite"/>
    </source>
</evidence>
<feature type="domain" description="RRM" evidence="21">
    <location>
        <begin position="1495"/>
        <end position="1568"/>
    </location>
</feature>
<evidence type="ECO:0000313" key="22">
    <source>
        <dbReference type="EMBL" id="CAG8446016.1"/>
    </source>
</evidence>
<dbReference type="SUPFAM" id="SSF54928">
    <property type="entry name" value="RNA-binding domain, RBD"/>
    <property type="match status" value="2"/>
</dbReference>
<evidence type="ECO:0000313" key="23">
    <source>
        <dbReference type="Proteomes" id="UP000789508"/>
    </source>
</evidence>